<sequence>MAMDRPPPLGGSLRATPGERLLLSASMPICISRSGQLSASSWSSSLGPYPRLASVRAAVNTTVVFRRWGHLPYGLNRPPGGAHGSSLVRLPAAAVGTLVPRLLLRQGPMGQCGGPPWSCSCRRTTHRANGARADAGGGSGGGGSATGTGTGGEEEAGEAAGSGGGAGAGASASRSGPGSSSRGVGFVSSSSMSVTDSVGGSGTDRGRDAEGPGGLRSGERKAESSSGGSASSGEVAAAAAPL</sequence>
<feature type="region of interest" description="Disordered" evidence="1">
    <location>
        <begin position="130"/>
        <end position="242"/>
    </location>
</feature>
<feature type="compositionally biased region" description="Low complexity" evidence="1">
    <location>
        <begin position="169"/>
        <end position="198"/>
    </location>
</feature>
<name>A0A8J4BBQ4_9CHLO</name>
<proteinExistence type="predicted"/>
<dbReference type="EMBL" id="BNCO01000029">
    <property type="protein sequence ID" value="GIL58073.1"/>
    <property type="molecule type" value="Genomic_DNA"/>
</dbReference>
<accession>A0A8J4BBQ4</accession>
<evidence type="ECO:0000256" key="1">
    <source>
        <dbReference type="SAM" id="MobiDB-lite"/>
    </source>
</evidence>
<evidence type="ECO:0000313" key="2">
    <source>
        <dbReference type="EMBL" id="GIL58073.1"/>
    </source>
</evidence>
<evidence type="ECO:0000313" key="3">
    <source>
        <dbReference type="Proteomes" id="UP000747399"/>
    </source>
</evidence>
<protein>
    <submittedName>
        <fullName evidence="2">Uncharacterized protein</fullName>
    </submittedName>
</protein>
<dbReference type="Proteomes" id="UP000747399">
    <property type="component" value="Unassembled WGS sequence"/>
</dbReference>
<feature type="non-terminal residue" evidence="2">
    <location>
        <position position="242"/>
    </location>
</feature>
<organism evidence="2 3">
    <name type="scientific">Volvox africanus</name>
    <dbReference type="NCBI Taxonomy" id="51714"/>
    <lineage>
        <taxon>Eukaryota</taxon>
        <taxon>Viridiplantae</taxon>
        <taxon>Chlorophyta</taxon>
        <taxon>core chlorophytes</taxon>
        <taxon>Chlorophyceae</taxon>
        <taxon>CS clade</taxon>
        <taxon>Chlamydomonadales</taxon>
        <taxon>Volvocaceae</taxon>
        <taxon>Volvox</taxon>
    </lineage>
</organism>
<gene>
    <name evidence="2" type="ORF">Vafri_13268</name>
</gene>
<comment type="caution">
    <text evidence="2">The sequence shown here is derived from an EMBL/GenBank/DDBJ whole genome shotgun (WGS) entry which is preliminary data.</text>
</comment>
<feature type="compositionally biased region" description="Gly residues" evidence="1">
    <location>
        <begin position="135"/>
        <end position="151"/>
    </location>
</feature>
<reference evidence="2" key="1">
    <citation type="journal article" date="2021" name="Proc. Natl. Acad. Sci. U.S.A.">
        <title>Three genomes in the algal genus Volvox reveal the fate of a haploid sex-determining region after a transition to homothallism.</title>
        <authorList>
            <person name="Yamamoto K."/>
            <person name="Hamaji T."/>
            <person name="Kawai-Toyooka H."/>
            <person name="Matsuzaki R."/>
            <person name="Takahashi F."/>
            <person name="Nishimura Y."/>
            <person name="Kawachi M."/>
            <person name="Noguchi H."/>
            <person name="Minakuchi Y."/>
            <person name="Umen J.G."/>
            <person name="Toyoda A."/>
            <person name="Nozaki H."/>
        </authorList>
    </citation>
    <scope>NUCLEOTIDE SEQUENCE</scope>
    <source>
        <strain evidence="2">NIES-3780</strain>
    </source>
</reference>
<dbReference type="AlphaFoldDB" id="A0A8J4BBQ4"/>
<keyword evidence="3" id="KW-1185">Reference proteome</keyword>
<feature type="compositionally biased region" description="Low complexity" evidence="1">
    <location>
        <begin position="224"/>
        <end position="242"/>
    </location>
</feature>